<dbReference type="EMBL" id="JAALLS010000005">
    <property type="protein sequence ID" value="NGP87796.1"/>
    <property type="molecule type" value="Genomic_DNA"/>
</dbReference>
<dbReference type="InterPro" id="IPR038614">
    <property type="entry name" value="GK_N_sf"/>
</dbReference>
<dbReference type="RefSeq" id="WP_165266876.1">
    <property type="nucleotide sequence ID" value="NZ_JAALLS010000005.1"/>
</dbReference>
<dbReference type="InterPro" id="IPR039760">
    <property type="entry name" value="MOFRL_protein"/>
</dbReference>
<protein>
    <submittedName>
        <fullName evidence="3">DUF4147 domain-containing protein</fullName>
    </submittedName>
</protein>
<dbReference type="InterPro" id="IPR007835">
    <property type="entry name" value="MOFRL"/>
</dbReference>
<reference evidence="3 4" key="1">
    <citation type="submission" date="2020-02" db="EMBL/GenBank/DDBJ databases">
        <title>Aliifodinibius halophilus 2W32, complete genome.</title>
        <authorList>
            <person name="Li Y."/>
            <person name="Wu S."/>
        </authorList>
    </citation>
    <scope>NUCLEOTIDE SEQUENCE [LARGE SCALE GENOMIC DNA]</scope>
    <source>
        <strain evidence="3 4">2W32</strain>
    </source>
</reference>
<dbReference type="AlphaFoldDB" id="A0A6M1SW78"/>
<comment type="caution">
    <text evidence="3">The sequence shown here is derived from an EMBL/GenBank/DDBJ whole genome shotgun (WGS) entry which is preliminary data.</text>
</comment>
<dbReference type="GO" id="GO:0008887">
    <property type="term" value="F:glycerate kinase activity"/>
    <property type="evidence" value="ECO:0007669"/>
    <property type="project" value="InterPro"/>
</dbReference>
<keyword evidence="4" id="KW-1185">Reference proteome</keyword>
<evidence type="ECO:0000259" key="1">
    <source>
        <dbReference type="Pfam" id="PF05161"/>
    </source>
</evidence>
<sequence>MDPKVYLKELFLQGLEFCFPGRAVEEAMVLRDGELKIADERYAIRNRPIYLFAVGKAAVPMYKAANKVLGEYINRGFVIYLAHGTIPECSADIVLEASHPTPNSKSWQAGRQAVEFVKGLPENAILITLISGGTSSLMCLPAEGISIDDLTTTFELLNRSGATIGEINTVRKHCSRIKGGQLLKRLDDSVRLINLVVSDVPGDELMNIGSGPTVPDSTTFEEANEVVRGYGLWGDLPPPVQDHILKGIAGEVPETLKQNRASLRRHSSYVISSASRLAHKIGAIAGEEGIQTHIADEAFNADVEEVAKQVAAEVRRYGGAGSKLFVFYGESTVTVQGDGKGGRNQELALRGAMEIEGRQEICWLSAGTDGIDGPTDAAGAIVDGNTVPGAREYGLVPEEYLGDNDSYHFHQQMGTLLKTGPSGNNLMDIVLVLVEGESK</sequence>
<dbReference type="GO" id="GO:0005737">
    <property type="term" value="C:cytoplasm"/>
    <property type="evidence" value="ECO:0007669"/>
    <property type="project" value="TreeGrafter"/>
</dbReference>
<evidence type="ECO:0000313" key="4">
    <source>
        <dbReference type="Proteomes" id="UP000479132"/>
    </source>
</evidence>
<dbReference type="Pfam" id="PF05161">
    <property type="entry name" value="MOFRL"/>
    <property type="match status" value="1"/>
</dbReference>
<organism evidence="3 4">
    <name type="scientific">Fodinibius halophilus</name>
    <dbReference type="NCBI Taxonomy" id="1736908"/>
    <lineage>
        <taxon>Bacteria</taxon>
        <taxon>Pseudomonadati</taxon>
        <taxon>Balneolota</taxon>
        <taxon>Balneolia</taxon>
        <taxon>Balneolales</taxon>
        <taxon>Balneolaceae</taxon>
        <taxon>Fodinibius</taxon>
    </lineage>
</organism>
<dbReference type="InterPro" id="IPR037035">
    <property type="entry name" value="GK-like_C_sf"/>
</dbReference>
<dbReference type="SUPFAM" id="SSF82544">
    <property type="entry name" value="GckA/TtuD-like"/>
    <property type="match status" value="1"/>
</dbReference>
<evidence type="ECO:0000259" key="2">
    <source>
        <dbReference type="Pfam" id="PF13660"/>
    </source>
</evidence>
<evidence type="ECO:0000313" key="3">
    <source>
        <dbReference type="EMBL" id="NGP87796.1"/>
    </source>
</evidence>
<dbReference type="Pfam" id="PF13660">
    <property type="entry name" value="DUF4147"/>
    <property type="match status" value="1"/>
</dbReference>
<accession>A0A6M1SW78</accession>
<feature type="domain" description="MOFRL" evidence="1">
    <location>
        <begin position="325"/>
        <end position="428"/>
    </location>
</feature>
<gene>
    <name evidence="3" type="ORF">G3569_05490</name>
</gene>
<dbReference type="InterPro" id="IPR025286">
    <property type="entry name" value="MOFRL_assoc_dom"/>
</dbReference>
<feature type="domain" description="MOFRL-associated" evidence="2">
    <location>
        <begin position="7"/>
        <end position="244"/>
    </location>
</feature>
<name>A0A6M1SW78_9BACT</name>
<dbReference type="Gene3D" id="3.40.50.10180">
    <property type="entry name" value="Glycerate kinase, MOFRL-like N-terminal domain"/>
    <property type="match status" value="1"/>
</dbReference>
<dbReference type="Gene3D" id="3.40.1480.10">
    <property type="entry name" value="MOFRL domain"/>
    <property type="match status" value="1"/>
</dbReference>
<proteinExistence type="predicted"/>
<dbReference type="Proteomes" id="UP000479132">
    <property type="component" value="Unassembled WGS sequence"/>
</dbReference>
<dbReference type="PANTHER" id="PTHR12227">
    <property type="entry name" value="GLYCERATE KINASE"/>
    <property type="match status" value="1"/>
</dbReference>
<dbReference type="PANTHER" id="PTHR12227:SF0">
    <property type="entry name" value="GLYCERATE KINASE"/>
    <property type="match status" value="1"/>
</dbReference>